<dbReference type="EMBL" id="JAPQKP010000006">
    <property type="protein sequence ID" value="KAJ5184627.1"/>
    <property type="molecule type" value="Genomic_DNA"/>
</dbReference>
<dbReference type="PANTHER" id="PTHR19848:SF8">
    <property type="entry name" value="F-BOX AND WD REPEAT DOMAIN CONTAINING 7"/>
    <property type="match status" value="1"/>
</dbReference>
<feature type="repeat" description="WD" evidence="3">
    <location>
        <begin position="23"/>
        <end position="64"/>
    </location>
</feature>
<dbReference type="InterPro" id="IPR001680">
    <property type="entry name" value="WD40_rpt"/>
</dbReference>
<comment type="caution">
    <text evidence="4">The sequence shown here is derived from an EMBL/GenBank/DDBJ whole genome shotgun (WGS) entry which is preliminary data.</text>
</comment>
<proteinExistence type="predicted"/>
<evidence type="ECO:0000313" key="5">
    <source>
        <dbReference type="Proteomes" id="UP001150879"/>
    </source>
</evidence>
<dbReference type="PANTHER" id="PTHR19848">
    <property type="entry name" value="WD40 REPEAT PROTEIN"/>
    <property type="match status" value="1"/>
</dbReference>
<dbReference type="SMART" id="SM00320">
    <property type="entry name" value="WD40"/>
    <property type="match status" value="2"/>
</dbReference>
<sequence>MLHIPKTFKGHAGKKKGEECWQLQGHFVGINDLSFSPDSRLVVSASTDKTLRLWETATGRASHVLEVQASDMPIVLFSSHGRLLASCSDTTTRQSNPVTGIELRKLQAHSVAVTGIAFSPDN</sequence>
<dbReference type="SUPFAM" id="SSF50978">
    <property type="entry name" value="WD40 repeat-like"/>
    <property type="match status" value="1"/>
</dbReference>
<dbReference type="InterPro" id="IPR015943">
    <property type="entry name" value="WD40/YVTN_repeat-like_dom_sf"/>
</dbReference>
<dbReference type="InterPro" id="IPR019775">
    <property type="entry name" value="WD40_repeat_CS"/>
</dbReference>
<evidence type="ECO:0000256" key="3">
    <source>
        <dbReference type="PROSITE-ProRule" id="PRU00221"/>
    </source>
</evidence>
<gene>
    <name evidence="4" type="ORF">N7472_009467</name>
</gene>
<dbReference type="Pfam" id="PF00400">
    <property type="entry name" value="WD40"/>
    <property type="match status" value="3"/>
</dbReference>
<protein>
    <submittedName>
        <fullName evidence="4">WD40 repeat-like protein</fullName>
    </submittedName>
</protein>
<dbReference type="InterPro" id="IPR036322">
    <property type="entry name" value="WD40_repeat_dom_sf"/>
</dbReference>
<accession>A0A9W9M1Z0</accession>
<evidence type="ECO:0000256" key="2">
    <source>
        <dbReference type="ARBA" id="ARBA00022737"/>
    </source>
</evidence>
<dbReference type="PROSITE" id="PS00678">
    <property type="entry name" value="WD_REPEATS_1"/>
    <property type="match status" value="1"/>
</dbReference>
<evidence type="ECO:0000313" key="4">
    <source>
        <dbReference type="EMBL" id="KAJ5184627.1"/>
    </source>
</evidence>
<dbReference type="Proteomes" id="UP001150879">
    <property type="component" value="Unassembled WGS sequence"/>
</dbReference>
<dbReference type="PROSITE" id="PS50294">
    <property type="entry name" value="WD_REPEATS_REGION"/>
    <property type="match status" value="1"/>
</dbReference>
<dbReference type="Gene3D" id="2.130.10.10">
    <property type="entry name" value="YVTN repeat-like/Quinoprotein amine dehydrogenase"/>
    <property type="match status" value="1"/>
</dbReference>
<keyword evidence="2" id="KW-0677">Repeat</keyword>
<name>A0A9W9M1Z0_9EURO</name>
<keyword evidence="1 3" id="KW-0853">WD repeat</keyword>
<organism evidence="4 5">
    <name type="scientific">Penicillium cf. griseofulvum</name>
    <dbReference type="NCBI Taxonomy" id="2972120"/>
    <lineage>
        <taxon>Eukaryota</taxon>
        <taxon>Fungi</taxon>
        <taxon>Dikarya</taxon>
        <taxon>Ascomycota</taxon>
        <taxon>Pezizomycotina</taxon>
        <taxon>Eurotiomycetes</taxon>
        <taxon>Eurotiomycetidae</taxon>
        <taxon>Eurotiales</taxon>
        <taxon>Aspergillaceae</taxon>
        <taxon>Penicillium</taxon>
    </lineage>
</organism>
<keyword evidence="5" id="KW-1185">Reference proteome</keyword>
<evidence type="ECO:0000256" key="1">
    <source>
        <dbReference type="ARBA" id="ARBA00022574"/>
    </source>
</evidence>
<reference evidence="4" key="2">
    <citation type="journal article" date="2023" name="IMA Fungus">
        <title>Comparative genomic study of the Penicillium genus elucidates a diverse pangenome and 15 lateral gene transfer events.</title>
        <authorList>
            <person name="Petersen C."/>
            <person name="Sorensen T."/>
            <person name="Nielsen M.R."/>
            <person name="Sondergaard T.E."/>
            <person name="Sorensen J.L."/>
            <person name="Fitzpatrick D.A."/>
            <person name="Frisvad J.C."/>
            <person name="Nielsen K.L."/>
        </authorList>
    </citation>
    <scope>NUCLEOTIDE SEQUENCE</scope>
    <source>
        <strain evidence="4">IBT 16849</strain>
    </source>
</reference>
<dbReference type="AlphaFoldDB" id="A0A9W9M1Z0"/>
<dbReference type="PROSITE" id="PS50082">
    <property type="entry name" value="WD_REPEATS_2"/>
    <property type="match status" value="1"/>
</dbReference>
<reference evidence="4" key="1">
    <citation type="submission" date="2022-11" db="EMBL/GenBank/DDBJ databases">
        <authorList>
            <person name="Petersen C."/>
        </authorList>
    </citation>
    <scope>NUCLEOTIDE SEQUENCE</scope>
    <source>
        <strain evidence="4">IBT 16849</strain>
    </source>
</reference>